<feature type="domain" description="DUF7997" evidence="3">
    <location>
        <begin position="1"/>
        <end position="236"/>
    </location>
</feature>
<keyword evidence="5" id="KW-1185">Reference proteome</keyword>
<dbReference type="Pfam" id="PF00723">
    <property type="entry name" value="Glyco_hydro_15"/>
    <property type="match status" value="1"/>
</dbReference>
<dbReference type="AlphaFoldDB" id="A0AA41G2B7"/>
<dbReference type="InterPro" id="IPR012341">
    <property type="entry name" value="6hp_glycosidase-like_sf"/>
</dbReference>
<proteinExistence type="inferred from homology"/>
<dbReference type="SUPFAM" id="SSF48208">
    <property type="entry name" value="Six-hairpin glycosidases"/>
    <property type="match status" value="1"/>
</dbReference>
<dbReference type="Proteomes" id="UP001166304">
    <property type="component" value="Unassembled WGS sequence"/>
</dbReference>
<dbReference type="Gene3D" id="1.50.10.10">
    <property type="match status" value="1"/>
</dbReference>
<evidence type="ECO:0000256" key="1">
    <source>
        <dbReference type="ARBA" id="ARBA00006188"/>
    </source>
</evidence>
<dbReference type="GO" id="GO:0005975">
    <property type="term" value="P:carbohydrate metabolic process"/>
    <property type="evidence" value="ECO:0007669"/>
    <property type="project" value="InterPro"/>
</dbReference>
<evidence type="ECO:0000313" key="4">
    <source>
        <dbReference type="EMBL" id="MBV0903058.1"/>
    </source>
</evidence>
<feature type="domain" description="GH15-like" evidence="2">
    <location>
        <begin position="284"/>
        <end position="653"/>
    </location>
</feature>
<protein>
    <submittedName>
        <fullName evidence="4">Glucan 1,4-alpha-glucosidase</fullName>
    </submittedName>
</protein>
<dbReference type="InterPro" id="IPR011613">
    <property type="entry name" value="GH15-like"/>
</dbReference>
<dbReference type="InterPro" id="IPR058310">
    <property type="entry name" value="DUF7997"/>
</dbReference>
<evidence type="ECO:0000259" key="2">
    <source>
        <dbReference type="Pfam" id="PF00723"/>
    </source>
</evidence>
<dbReference type="RefSeq" id="WP_174243006.1">
    <property type="nucleotide sequence ID" value="NZ_JAHQXE010000004.1"/>
</dbReference>
<name>A0AA41G2B7_9EURY</name>
<dbReference type="GO" id="GO:0004553">
    <property type="term" value="F:hydrolase activity, hydrolyzing O-glycosyl compounds"/>
    <property type="evidence" value="ECO:0007669"/>
    <property type="project" value="UniProtKB-ARBA"/>
</dbReference>
<dbReference type="InterPro" id="IPR008928">
    <property type="entry name" value="6-hairpin_glycosidase_sf"/>
</dbReference>
<gene>
    <name evidence="4" type="ORF">KTS37_14785</name>
</gene>
<evidence type="ECO:0000313" key="5">
    <source>
        <dbReference type="Proteomes" id="UP001166304"/>
    </source>
</evidence>
<dbReference type="PANTHER" id="PTHR31616">
    <property type="entry name" value="TREHALASE"/>
    <property type="match status" value="1"/>
</dbReference>
<dbReference type="Pfam" id="PF25978">
    <property type="entry name" value="DUF7997"/>
    <property type="match status" value="1"/>
</dbReference>
<sequence>MGLRRSLDDYKRNKEAAEVFPGEQRTQLGQFTGSTQRLIHVDPSGSVRDYSYPLSGLHGLSSSRFGVRLDQTIEWFDTLERASQTLHEGTVETIHNFEKFEVVQRDFTNGLTHATAFELRGEAPDSIELVGFVELTPEGQEGRIGQLVHDDELVEVYHNREHDYLGASTELEITPEVMEKFDEILADEPQSFPRKGESESYEGSRLTGGVRFRTEFEDGRTTVITTLSDIEEQSRSASLKHVADRTQRYSEPSQLLTAAQQSRQTPDITDQLVQTDLHVLDLLSAPTGARIAGPDFDPYYQYSGGYGYTWFRDDGEISTFLLEAGERLGLDIENRHRKSARFYLRTQLDDGRWPHRVWPMNGRLAPGWANGHVEGSETQYQADQTASVLVFLAEYLATHHESLPKDTTKDIETALELGVEGMDISLETDGLPTECENAWENMNGRFTHTAAKFMQAYSTIATAPLPATLQNRAAAQAGRIYEALETMWCPDGKIYGLRLADEDLDVRIDSTTFSLIDAHLAYRDVGDISDERYCRLATHLETAFERLWTETDAIRGLTRFEEDTWRRRNQASGKIWTVSTGWGAYAAENAIRLFSTTSQQFDPTAWSDRLFTEIDLTGSLCLSSGYLPEQFFDSGTPDSATPLGWSHAIRLATYAARSTRNADSAVDRQSGTR</sequence>
<dbReference type="PANTHER" id="PTHR31616:SF0">
    <property type="entry name" value="GLUCAN 1,4-ALPHA-GLUCOSIDASE"/>
    <property type="match status" value="1"/>
</dbReference>
<accession>A0AA41G2B7</accession>
<comment type="caution">
    <text evidence="4">The sequence shown here is derived from an EMBL/GenBank/DDBJ whole genome shotgun (WGS) entry which is preliminary data.</text>
</comment>
<organism evidence="4 5">
    <name type="scientific">Haloarcula salina</name>
    <dbReference type="NCBI Taxonomy" id="1429914"/>
    <lineage>
        <taxon>Archaea</taxon>
        <taxon>Methanobacteriati</taxon>
        <taxon>Methanobacteriota</taxon>
        <taxon>Stenosarchaea group</taxon>
        <taxon>Halobacteria</taxon>
        <taxon>Halobacteriales</taxon>
        <taxon>Haloarculaceae</taxon>
        <taxon>Haloarcula</taxon>
    </lineage>
</organism>
<comment type="similarity">
    <text evidence="1">Belongs to the glycosyl hydrolase 15 family.</text>
</comment>
<evidence type="ECO:0000259" key="3">
    <source>
        <dbReference type="Pfam" id="PF25978"/>
    </source>
</evidence>
<reference evidence="4" key="1">
    <citation type="submission" date="2021-06" db="EMBL/GenBank/DDBJ databases">
        <title>New haloarchaea isolates fom saline soil.</title>
        <authorList>
            <person name="Duran-Viseras A."/>
            <person name="Sanchez-Porro C.S."/>
            <person name="Ventosa A."/>
        </authorList>
    </citation>
    <scope>NUCLEOTIDE SEQUENCE</scope>
    <source>
        <strain evidence="4">JCM 18369</strain>
    </source>
</reference>
<dbReference type="EMBL" id="JAHQXE010000004">
    <property type="protein sequence ID" value="MBV0903058.1"/>
    <property type="molecule type" value="Genomic_DNA"/>
</dbReference>